<protein>
    <submittedName>
        <fullName evidence="1">DUF1365 domain-containing protein</fullName>
    </submittedName>
</protein>
<dbReference type="PANTHER" id="PTHR33973">
    <property type="entry name" value="OS07G0153300 PROTEIN"/>
    <property type="match status" value="1"/>
</dbReference>
<organism evidence="1 2">
    <name type="scientific">Steroidobacter agaridevorans</name>
    <dbReference type="NCBI Taxonomy" id="2695856"/>
    <lineage>
        <taxon>Bacteria</taxon>
        <taxon>Pseudomonadati</taxon>
        <taxon>Pseudomonadota</taxon>
        <taxon>Gammaproteobacteria</taxon>
        <taxon>Steroidobacterales</taxon>
        <taxon>Steroidobacteraceae</taxon>
        <taxon>Steroidobacter</taxon>
    </lineage>
</organism>
<dbReference type="AlphaFoldDB" id="A0A829Y9R7"/>
<comment type="caution">
    <text evidence="1">The sequence shown here is derived from an EMBL/GenBank/DDBJ whole genome shotgun (WGS) entry which is preliminary data.</text>
</comment>
<dbReference type="PANTHER" id="PTHR33973:SF4">
    <property type="entry name" value="OS07G0153300 PROTEIN"/>
    <property type="match status" value="1"/>
</dbReference>
<dbReference type="Proteomes" id="UP000445000">
    <property type="component" value="Unassembled WGS sequence"/>
</dbReference>
<evidence type="ECO:0000313" key="1">
    <source>
        <dbReference type="EMBL" id="GFE79362.1"/>
    </source>
</evidence>
<keyword evidence="2" id="KW-1185">Reference proteome</keyword>
<gene>
    <name evidence="1" type="ORF">GCM10011487_13620</name>
</gene>
<dbReference type="Pfam" id="PF07103">
    <property type="entry name" value="DUF1365"/>
    <property type="match status" value="1"/>
</dbReference>
<dbReference type="EMBL" id="BLJN01000001">
    <property type="protein sequence ID" value="GFE79362.1"/>
    <property type="molecule type" value="Genomic_DNA"/>
</dbReference>
<evidence type="ECO:0000313" key="2">
    <source>
        <dbReference type="Proteomes" id="UP000445000"/>
    </source>
</evidence>
<sequence>MQSCIYNGWVRHRRHEPSGHQFRYELFMMYLDLAELPHLFDSYWCWSARRPALARFKRSDYHQTLDDSDEHHDELSLDEAVRRTVTAQTGRRPDGPIRMLTHMRYFGYIFNPVSFYYCFDSSGTKVQTILAEITNTPWKERHAYVLPVASATRNDSVMRFEFGKEFHVSPFWPMDMSYDWRLSVPGEQLRIHMDNLQQKDGHTRRVFDATLTLQREEISSAALARVLYRYPLMTAKISGAIYWQALRLWFRRTPFFTHPKWTVTP</sequence>
<proteinExistence type="predicted"/>
<accession>A0A829Y9R7</accession>
<name>A0A829Y9R7_9GAMM</name>
<dbReference type="InterPro" id="IPR010775">
    <property type="entry name" value="DUF1365"/>
</dbReference>
<dbReference type="RefSeq" id="WP_161811036.1">
    <property type="nucleotide sequence ID" value="NZ_BLJN01000001.1"/>
</dbReference>
<reference evidence="2" key="1">
    <citation type="submission" date="2020-01" db="EMBL/GenBank/DDBJ databases">
        <title>'Steroidobacter agaridevorans' sp. nov., agar-degrading bacteria isolated from rhizosphere soils.</title>
        <authorList>
            <person name="Ikenaga M."/>
            <person name="Kataoka M."/>
            <person name="Murouchi A."/>
            <person name="Katsuragi S."/>
            <person name="Sakai M."/>
        </authorList>
    </citation>
    <scope>NUCLEOTIDE SEQUENCE [LARGE SCALE GENOMIC DNA]</scope>
    <source>
        <strain evidence="2">YU21-B</strain>
    </source>
</reference>